<dbReference type="InterPro" id="IPR022025">
    <property type="entry name" value="Amidoligase_2"/>
</dbReference>
<organism evidence="1 2">
    <name type="scientific">Gnomoniopsis smithogilvyi</name>
    <dbReference type="NCBI Taxonomy" id="1191159"/>
    <lineage>
        <taxon>Eukaryota</taxon>
        <taxon>Fungi</taxon>
        <taxon>Dikarya</taxon>
        <taxon>Ascomycota</taxon>
        <taxon>Pezizomycotina</taxon>
        <taxon>Sordariomycetes</taxon>
        <taxon>Sordariomycetidae</taxon>
        <taxon>Diaporthales</taxon>
        <taxon>Gnomoniaceae</taxon>
        <taxon>Gnomoniopsis</taxon>
    </lineage>
</organism>
<protein>
    <recommendedName>
        <fullName evidence="3">Amidoligase enzyme</fullName>
    </recommendedName>
</protein>
<gene>
    <name evidence="1" type="ORF">N0V93_002612</name>
</gene>
<dbReference type="Proteomes" id="UP001140453">
    <property type="component" value="Unassembled WGS sequence"/>
</dbReference>
<evidence type="ECO:0008006" key="3">
    <source>
        <dbReference type="Google" id="ProtNLM"/>
    </source>
</evidence>
<dbReference type="Pfam" id="PF12224">
    <property type="entry name" value="Amidoligase_2"/>
    <property type="match status" value="1"/>
</dbReference>
<name>A0A9W9CZ55_9PEZI</name>
<evidence type="ECO:0000313" key="1">
    <source>
        <dbReference type="EMBL" id="KAJ4393402.1"/>
    </source>
</evidence>
<dbReference type="PANTHER" id="PTHR36847">
    <property type="entry name" value="AMIDOLIGASE ENZYME"/>
    <property type="match status" value="1"/>
</dbReference>
<sequence>MLSSHPPADPSYAVRDTPEDITFAVELKFILRQDLKHVFSEYGIVREFIPHRPVELRDSMTEPEIRLQRDNWEAVARAIDALSGVNAAASHEHQAQRRDFWKTHWMVYKANSACPPYMTYFQDDPDRPVLDSDDPEWKKFVWTPVEICSPILYWTQKAEALDTLTRVIAAVNKQFDIVANASTECHVHVGRSDGRFYSLKTLKRLATLLWLSEPLLRALKDPTSPNYDHHYTWSYPWRENSRIAMALNRTLPDQRIIDDLYSGKANDFDAFLLSLSEARITCDDENYTVLEEHCQALRAIWRASDHHELGQMLRGPDQKHRRLGFNFHALEADAAGESIPRTIEFRFLEGFFDGKIVPAWVRLCAELIDISTEKDAESVENDWDFYDAVALLLKLPQEWPLDAQFSAFMDELGQDRVPQRVRDPLEAIIRKHYPSQNINLENTVQ</sequence>
<evidence type="ECO:0000313" key="2">
    <source>
        <dbReference type="Proteomes" id="UP001140453"/>
    </source>
</evidence>
<keyword evidence="2" id="KW-1185">Reference proteome</keyword>
<dbReference type="PANTHER" id="PTHR36847:SF1">
    <property type="entry name" value="AMIDOLIGASE ENZYME"/>
    <property type="match status" value="1"/>
</dbReference>
<accession>A0A9W9CZ55</accession>
<proteinExistence type="predicted"/>
<comment type="caution">
    <text evidence="1">The sequence shown here is derived from an EMBL/GenBank/DDBJ whole genome shotgun (WGS) entry which is preliminary data.</text>
</comment>
<reference evidence="1" key="1">
    <citation type="submission" date="2022-10" db="EMBL/GenBank/DDBJ databases">
        <title>Tapping the CABI collections for fungal endophytes: first genome assemblies for Collariella, Neodidymelliopsis, Ascochyta clinopodiicola, Didymella pomorum, Didymosphaeria variabile, Neocosmospora piperis and Neocucurbitaria cava.</title>
        <authorList>
            <person name="Hill R."/>
        </authorList>
    </citation>
    <scope>NUCLEOTIDE SEQUENCE</scope>
    <source>
        <strain evidence="1">IMI 355082</strain>
    </source>
</reference>
<dbReference type="EMBL" id="JAPEVB010000002">
    <property type="protein sequence ID" value="KAJ4393402.1"/>
    <property type="molecule type" value="Genomic_DNA"/>
</dbReference>
<dbReference type="AlphaFoldDB" id="A0A9W9CZ55"/>
<dbReference type="OrthoDB" id="412402at2759"/>